<dbReference type="STRING" id="553385.GCA_000591415_01415"/>
<dbReference type="Pfam" id="PF03466">
    <property type="entry name" value="LysR_substrate"/>
    <property type="match status" value="1"/>
</dbReference>
<gene>
    <name evidence="6" type="ORF">FQP86_15555</name>
</gene>
<keyword evidence="4" id="KW-0804">Transcription</keyword>
<dbReference type="Proteomes" id="UP000319941">
    <property type="component" value="Unassembled WGS sequence"/>
</dbReference>
<organism evidence="6 7">
    <name type="scientific">Cobetia crustatorum</name>
    <dbReference type="NCBI Taxonomy" id="553385"/>
    <lineage>
        <taxon>Bacteria</taxon>
        <taxon>Pseudomonadati</taxon>
        <taxon>Pseudomonadota</taxon>
        <taxon>Gammaproteobacteria</taxon>
        <taxon>Oceanospirillales</taxon>
        <taxon>Halomonadaceae</taxon>
        <taxon>Cobetia</taxon>
    </lineage>
</organism>
<dbReference type="GO" id="GO:0003700">
    <property type="term" value="F:DNA-binding transcription factor activity"/>
    <property type="evidence" value="ECO:0007669"/>
    <property type="project" value="InterPro"/>
</dbReference>
<dbReference type="FunFam" id="1.10.10.10:FF:000001">
    <property type="entry name" value="LysR family transcriptional regulator"/>
    <property type="match status" value="1"/>
</dbReference>
<dbReference type="PANTHER" id="PTHR30126:SF94">
    <property type="entry name" value="LYSR FAMILY TRANSCRIPTIONAL REGULATOR"/>
    <property type="match status" value="1"/>
</dbReference>
<dbReference type="Gene3D" id="1.10.10.10">
    <property type="entry name" value="Winged helix-like DNA-binding domain superfamily/Winged helix DNA-binding domain"/>
    <property type="match status" value="1"/>
</dbReference>
<evidence type="ECO:0000256" key="2">
    <source>
        <dbReference type="ARBA" id="ARBA00023015"/>
    </source>
</evidence>
<name>A0A558HFF3_9GAMM</name>
<dbReference type="SUPFAM" id="SSF46785">
    <property type="entry name" value="Winged helix' DNA-binding domain"/>
    <property type="match status" value="1"/>
</dbReference>
<reference evidence="6 7" key="1">
    <citation type="submission" date="2019-07" db="EMBL/GenBank/DDBJ databases">
        <title>Diversity of Bacteria from Kongsfjorden, Arctic.</title>
        <authorList>
            <person name="Yu Y."/>
        </authorList>
    </citation>
    <scope>NUCLEOTIDE SEQUENCE [LARGE SCALE GENOMIC DNA]</scope>
    <source>
        <strain evidence="6 7">SM1923</strain>
    </source>
</reference>
<comment type="caution">
    <text evidence="6">The sequence shown here is derived from an EMBL/GenBank/DDBJ whole genome shotgun (WGS) entry which is preliminary data.</text>
</comment>
<protein>
    <submittedName>
        <fullName evidence="6">LysR family transcriptional regulator</fullName>
    </submittedName>
</protein>
<accession>A0A558HFF3</accession>
<dbReference type="InterPro" id="IPR036388">
    <property type="entry name" value="WH-like_DNA-bd_sf"/>
</dbReference>
<dbReference type="InterPro" id="IPR036390">
    <property type="entry name" value="WH_DNA-bd_sf"/>
</dbReference>
<feature type="domain" description="HTH lysR-type" evidence="5">
    <location>
        <begin position="7"/>
        <end position="64"/>
    </location>
</feature>
<keyword evidence="2" id="KW-0805">Transcription regulation</keyword>
<keyword evidence="3" id="KW-0238">DNA-binding</keyword>
<evidence type="ECO:0000259" key="5">
    <source>
        <dbReference type="PROSITE" id="PS50931"/>
    </source>
</evidence>
<dbReference type="PROSITE" id="PS50931">
    <property type="entry name" value="HTH_LYSR"/>
    <property type="match status" value="1"/>
</dbReference>
<evidence type="ECO:0000313" key="7">
    <source>
        <dbReference type="Proteomes" id="UP000319941"/>
    </source>
</evidence>
<comment type="similarity">
    <text evidence="1">Belongs to the LysR transcriptional regulatory family.</text>
</comment>
<dbReference type="OrthoDB" id="6113677at2"/>
<dbReference type="EMBL" id="VNFH01000012">
    <property type="protein sequence ID" value="TVU67788.1"/>
    <property type="molecule type" value="Genomic_DNA"/>
</dbReference>
<evidence type="ECO:0000256" key="4">
    <source>
        <dbReference type="ARBA" id="ARBA00023163"/>
    </source>
</evidence>
<evidence type="ECO:0000256" key="1">
    <source>
        <dbReference type="ARBA" id="ARBA00009437"/>
    </source>
</evidence>
<keyword evidence="7" id="KW-1185">Reference proteome</keyword>
<dbReference type="InterPro" id="IPR000847">
    <property type="entry name" value="LysR_HTH_N"/>
</dbReference>
<dbReference type="SUPFAM" id="SSF53850">
    <property type="entry name" value="Periplasmic binding protein-like II"/>
    <property type="match status" value="1"/>
</dbReference>
<dbReference type="GO" id="GO:0000976">
    <property type="term" value="F:transcription cis-regulatory region binding"/>
    <property type="evidence" value="ECO:0007669"/>
    <property type="project" value="TreeGrafter"/>
</dbReference>
<proteinExistence type="inferred from homology"/>
<sequence length="339" mass="37821">MAGRFGFDLRSMEIFVETLERGSQTAAAEYLGIKQSSVSQALATLEEGVGALLFVRNRRPLEPTAAGRFFLDRAHTLLEEARRTHSELASGSFNRLHQVRLALVDSLASAVGKPMLQAIRRHTADYTLTTGLSHMHGHSLLTRHVDIIISDDRLEDYDSLERHDILCEPFVLVLPPHWDSHTQIDSLATLARQLDFVRYTPQALIGQAIERYLRLVGCELPQRLALDNTFAVLRMVADGAGWTITTPLCLHQAGIRHLGLTVLPLPTVATVPGIMQRHLSLVARRDELGDLPRQLAEEAREVLRRDYLALIARELPWLMEHIVIRSPSLAGASTVPMAH</sequence>
<dbReference type="PRINTS" id="PR00039">
    <property type="entry name" value="HTHLYSR"/>
</dbReference>
<dbReference type="Pfam" id="PF00126">
    <property type="entry name" value="HTH_1"/>
    <property type="match status" value="1"/>
</dbReference>
<dbReference type="RefSeq" id="WP_024951616.1">
    <property type="nucleotide sequence ID" value="NZ_CAWOWR010000024.1"/>
</dbReference>
<dbReference type="PANTHER" id="PTHR30126">
    <property type="entry name" value="HTH-TYPE TRANSCRIPTIONAL REGULATOR"/>
    <property type="match status" value="1"/>
</dbReference>
<dbReference type="Gene3D" id="3.40.190.290">
    <property type="match status" value="1"/>
</dbReference>
<evidence type="ECO:0000256" key="3">
    <source>
        <dbReference type="ARBA" id="ARBA00023125"/>
    </source>
</evidence>
<dbReference type="InterPro" id="IPR005119">
    <property type="entry name" value="LysR_subst-bd"/>
</dbReference>
<evidence type="ECO:0000313" key="6">
    <source>
        <dbReference type="EMBL" id="TVU67788.1"/>
    </source>
</evidence>
<dbReference type="AlphaFoldDB" id="A0A558HFF3"/>